<reference evidence="4" key="1">
    <citation type="submission" date="2016-10" db="EMBL/GenBank/DDBJ databases">
        <authorList>
            <person name="Varghese N."/>
            <person name="Submissions S."/>
        </authorList>
    </citation>
    <scope>NUCLEOTIDE SEQUENCE [LARGE SCALE GENOMIC DNA]</scope>
    <source>
        <strain evidence="4">DSM 45413</strain>
    </source>
</reference>
<dbReference type="PANTHER" id="PTHR43400">
    <property type="entry name" value="FUMARATE REDUCTASE"/>
    <property type="match status" value="1"/>
</dbReference>
<keyword evidence="2" id="KW-0285">Flavoprotein</keyword>
<evidence type="ECO:0000313" key="4">
    <source>
        <dbReference type="Proteomes" id="UP000198960"/>
    </source>
</evidence>
<comment type="cofactor">
    <cofactor evidence="1">
        <name>FAD</name>
        <dbReference type="ChEBI" id="CHEBI:57692"/>
    </cofactor>
</comment>
<dbReference type="SUPFAM" id="SSF51905">
    <property type="entry name" value="FAD/NAD(P)-binding domain"/>
    <property type="match status" value="1"/>
</dbReference>
<dbReference type="Proteomes" id="UP000198960">
    <property type="component" value="Unassembled WGS sequence"/>
</dbReference>
<organism evidence="3 4">
    <name type="scientific">Trujillonella endophytica</name>
    <dbReference type="NCBI Taxonomy" id="673521"/>
    <lineage>
        <taxon>Bacteria</taxon>
        <taxon>Bacillati</taxon>
        <taxon>Actinomycetota</taxon>
        <taxon>Actinomycetes</taxon>
        <taxon>Geodermatophilales</taxon>
        <taxon>Geodermatophilaceae</taxon>
        <taxon>Trujillonella</taxon>
    </lineage>
</organism>
<keyword evidence="2" id="KW-0274">FAD</keyword>
<sequence length="308" mass="31394">MPGAGNYDVVVVGFGVAGASAALEAARTGARVLVLDRRGVLIRPGALAGGTGADGAPAGASMRVRRRLRSRPRTAVPPLSTLRAEALAAGVEVCRQAAVHELVVEGGRVTGVGYAAMDMMTPSGARYWWLDRLSGWTPRLSAGLTRTLRRAAEALWHDASEVGAVSAGAVVLATDRAGWDFVGPAVWGAGVATARPAAGAARRRRLSLVADGATAPGPELEARAWCARETGLGAGTDALAELRVDRGTGQVCAGEGREVPGLFAAVPAPGDRTDALPADSALLVAVGRRAGRAAATGRPRRGHLRSVG</sequence>
<dbReference type="PANTHER" id="PTHR43400:SF10">
    <property type="entry name" value="3-OXOSTEROID 1-DEHYDROGENASE"/>
    <property type="match status" value="1"/>
</dbReference>
<gene>
    <name evidence="3" type="ORF">SAMN05660991_04136</name>
</gene>
<dbReference type="OrthoDB" id="5197217at2"/>
<evidence type="ECO:0000256" key="2">
    <source>
        <dbReference type="ARBA" id="ARBA00022827"/>
    </source>
</evidence>
<evidence type="ECO:0000313" key="3">
    <source>
        <dbReference type="EMBL" id="SEP23472.1"/>
    </source>
</evidence>
<name>A0A1H8W748_9ACTN</name>
<dbReference type="PRINTS" id="PR00411">
    <property type="entry name" value="PNDRDTASEI"/>
</dbReference>
<accession>A0A1H8W748</accession>
<dbReference type="STRING" id="673521.SAMN05660991_04136"/>
<keyword evidence="4" id="KW-1185">Reference proteome</keyword>
<dbReference type="InterPro" id="IPR050315">
    <property type="entry name" value="FAD-oxidoreductase_2"/>
</dbReference>
<dbReference type="EMBL" id="FOEE01000017">
    <property type="protein sequence ID" value="SEP23472.1"/>
    <property type="molecule type" value="Genomic_DNA"/>
</dbReference>
<dbReference type="InterPro" id="IPR036188">
    <property type="entry name" value="FAD/NAD-bd_sf"/>
</dbReference>
<proteinExistence type="predicted"/>
<evidence type="ECO:0000256" key="1">
    <source>
        <dbReference type="ARBA" id="ARBA00001974"/>
    </source>
</evidence>
<protein>
    <submittedName>
        <fullName evidence="3">FAD binding domain-containing protein</fullName>
    </submittedName>
</protein>
<dbReference type="RefSeq" id="WP_091948190.1">
    <property type="nucleotide sequence ID" value="NZ_FOEE01000017.1"/>
</dbReference>
<dbReference type="AlphaFoldDB" id="A0A1H8W748"/>
<dbReference type="Gene3D" id="3.50.50.60">
    <property type="entry name" value="FAD/NAD(P)-binding domain"/>
    <property type="match status" value="1"/>
</dbReference>